<sequence length="64" mass="7046">RKVSVVSSPRIFLLEPWDLTPGLSADIANVDVKSPDVSHSEGQSEPEEEESIREPFVCASHDLL</sequence>
<gene>
    <name evidence="2" type="ORF">AB205_0017460</name>
</gene>
<evidence type="ECO:0000256" key="1">
    <source>
        <dbReference type="SAM" id="MobiDB-lite"/>
    </source>
</evidence>
<evidence type="ECO:0000313" key="2">
    <source>
        <dbReference type="EMBL" id="PIO25279.1"/>
    </source>
</evidence>
<organism evidence="2 3">
    <name type="scientific">Aquarana catesbeiana</name>
    <name type="common">American bullfrog</name>
    <name type="synonym">Rana catesbeiana</name>
    <dbReference type="NCBI Taxonomy" id="8400"/>
    <lineage>
        <taxon>Eukaryota</taxon>
        <taxon>Metazoa</taxon>
        <taxon>Chordata</taxon>
        <taxon>Craniata</taxon>
        <taxon>Vertebrata</taxon>
        <taxon>Euteleostomi</taxon>
        <taxon>Amphibia</taxon>
        <taxon>Batrachia</taxon>
        <taxon>Anura</taxon>
        <taxon>Neobatrachia</taxon>
        <taxon>Ranoidea</taxon>
        <taxon>Ranidae</taxon>
        <taxon>Aquarana</taxon>
    </lineage>
</organism>
<dbReference type="EMBL" id="KV947958">
    <property type="protein sequence ID" value="PIO25279.1"/>
    <property type="molecule type" value="Genomic_DNA"/>
</dbReference>
<dbReference type="AlphaFoldDB" id="A0A2G9RBN6"/>
<evidence type="ECO:0000313" key="3">
    <source>
        <dbReference type="Proteomes" id="UP000228934"/>
    </source>
</evidence>
<name>A0A2G9RBN6_AQUCT</name>
<reference evidence="3" key="1">
    <citation type="journal article" date="2017" name="Nat. Commun.">
        <title>The North American bullfrog draft genome provides insight into hormonal regulation of long noncoding RNA.</title>
        <authorList>
            <person name="Hammond S.A."/>
            <person name="Warren R.L."/>
            <person name="Vandervalk B.P."/>
            <person name="Kucuk E."/>
            <person name="Khan H."/>
            <person name="Gibb E.A."/>
            <person name="Pandoh P."/>
            <person name="Kirk H."/>
            <person name="Zhao Y."/>
            <person name="Jones M."/>
            <person name="Mungall A.J."/>
            <person name="Coope R."/>
            <person name="Pleasance S."/>
            <person name="Moore R.A."/>
            <person name="Holt R.A."/>
            <person name="Round J.M."/>
            <person name="Ohora S."/>
            <person name="Walle B.V."/>
            <person name="Veldhoen N."/>
            <person name="Helbing C.C."/>
            <person name="Birol I."/>
        </authorList>
    </citation>
    <scope>NUCLEOTIDE SEQUENCE [LARGE SCALE GENOMIC DNA]</scope>
</reference>
<protein>
    <submittedName>
        <fullName evidence="2">Uncharacterized protein</fullName>
    </submittedName>
</protein>
<feature type="non-terminal residue" evidence="2">
    <location>
        <position position="1"/>
    </location>
</feature>
<accession>A0A2G9RBN6</accession>
<feature type="region of interest" description="Disordered" evidence="1">
    <location>
        <begin position="33"/>
        <end position="64"/>
    </location>
</feature>
<proteinExistence type="predicted"/>
<dbReference type="Proteomes" id="UP000228934">
    <property type="component" value="Unassembled WGS sequence"/>
</dbReference>
<keyword evidence="3" id="KW-1185">Reference proteome</keyword>